<dbReference type="EMBL" id="DRXE01000051">
    <property type="protein sequence ID" value="HHM67380.1"/>
    <property type="molecule type" value="Genomic_DNA"/>
</dbReference>
<comment type="caution">
    <text evidence="2">The sequence shown here is derived from an EMBL/GenBank/DDBJ whole genome shotgun (WGS) entry which is preliminary data.</text>
</comment>
<accession>A0A7C5RDL1</accession>
<reference evidence="2" key="1">
    <citation type="journal article" date="2020" name="mSystems">
        <title>Genome- and Community-Level Interaction Insights into Carbon Utilization and Element Cycling Functions of Hydrothermarchaeota in Hydrothermal Sediment.</title>
        <authorList>
            <person name="Zhou Z."/>
            <person name="Liu Y."/>
            <person name="Xu W."/>
            <person name="Pan J."/>
            <person name="Luo Z.H."/>
            <person name="Li M."/>
        </authorList>
    </citation>
    <scope>NUCLEOTIDE SEQUENCE [LARGE SCALE GENOMIC DNA]</scope>
    <source>
        <strain evidence="2">SpSt-1071</strain>
    </source>
</reference>
<evidence type="ECO:0000256" key="1">
    <source>
        <dbReference type="SAM" id="Phobius"/>
    </source>
</evidence>
<organism evidence="2">
    <name type="scientific">Thermus caliditerrae</name>
    <dbReference type="NCBI Taxonomy" id="1330700"/>
    <lineage>
        <taxon>Bacteria</taxon>
        <taxon>Thermotogati</taxon>
        <taxon>Deinococcota</taxon>
        <taxon>Deinococci</taxon>
        <taxon>Thermales</taxon>
        <taxon>Thermaceae</taxon>
        <taxon>Thermus</taxon>
    </lineage>
</organism>
<gene>
    <name evidence="2" type="ORF">ENM28_01415</name>
</gene>
<dbReference type="AlphaFoldDB" id="A0A7C5RDL1"/>
<name>A0A7C5RDL1_9DEIN</name>
<sequence length="98" mass="10246">MKVHVYMALATLGGLLALYGEAPVSLWALVLFIPAAFRALALAGSEAVRAATPHTLLALGVSALLEGRGAVLAVLAVFLSASWFAEEFRRLRPKGEAG</sequence>
<protein>
    <submittedName>
        <fullName evidence="2">Uncharacterized protein</fullName>
    </submittedName>
</protein>
<proteinExistence type="predicted"/>
<keyword evidence="1" id="KW-0812">Transmembrane</keyword>
<keyword evidence="1" id="KW-1133">Transmembrane helix</keyword>
<evidence type="ECO:0000313" key="2">
    <source>
        <dbReference type="EMBL" id="HHM67380.1"/>
    </source>
</evidence>
<keyword evidence="1" id="KW-0472">Membrane</keyword>
<feature type="transmembrane region" description="Helical" evidence="1">
    <location>
        <begin position="67"/>
        <end position="85"/>
    </location>
</feature>